<dbReference type="PANTHER" id="PTHR38459">
    <property type="entry name" value="PROPHAGE BACTOPRENOL-LINKED GLUCOSE TRANSLOCASE HOMOLOG"/>
    <property type="match status" value="1"/>
</dbReference>
<dbReference type="InterPro" id="IPR007267">
    <property type="entry name" value="GtrA_DPMS_TM"/>
</dbReference>
<name>A0A916K2W6_9BACL</name>
<dbReference type="PANTHER" id="PTHR38459:SF1">
    <property type="entry name" value="PROPHAGE BACTOPRENOL-LINKED GLUCOSE TRANSLOCASE HOMOLOG"/>
    <property type="match status" value="1"/>
</dbReference>
<evidence type="ECO:0000256" key="4">
    <source>
        <dbReference type="ARBA" id="ARBA00022989"/>
    </source>
</evidence>
<dbReference type="InterPro" id="IPR051401">
    <property type="entry name" value="GtrA_CellWall_Glycosyl"/>
</dbReference>
<gene>
    <name evidence="8" type="ORF">PAESOLCIP111_02854</name>
</gene>
<keyword evidence="5 6" id="KW-0472">Membrane</keyword>
<comment type="caution">
    <text evidence="8">The sequence shown here is derived from an EMBL/GenBank/DDBJ whole genome shotgun (WGS) entry which is preliminary data.</text>
</comment>
<evidence type="ECO:0000313" key="9">
    <source>
        <dbReference type="Proteomes" id="UP000693672"/>
    </source>
</evidence>
<dbReference type="EMBL" id="CAJVAS010000011">
    <property type="protein sequence ID" value="CAG7626823.1"/>
    <property type="molecule type" value="Genomic_DNA"/>
</dbReference>
<feature type="transmembrane region" description="Helical" evidence="6">
    <location>
        <begin position="35"/>
        <end position="52"/>
    </location>
</feature>
<evidence type="ECO:0000256" key="2">
    <source>
        <dbReference type="ARBA" id="ARBA00009399"/>
    </source>
</evidence>
<evidence type="ECO:0000256" key="1">
    <source>
        <dbReference type="ARBA" id="ARBA00004141"/>
    </source>
</evidence>
<evidence type="ECO:0000256" key="3">
    <source>
        <dbReference type="ARBA" id="ARBA00022692"/>
    </source>
</evidence>
<dbReference type="GO" id="GO:0000271">
    <property type="term" value="P:polysaccharide biosynthetic process"/>
    <property type="evidence" value="ECO:0007669"/>
    <property type="project" value="InterPro"/>
</dbReference>
<feature type="domain" description="GtrA/DPMS transmembrane" evidence="7">
    <location>
        <begin position="7"/>
        <end position="121"/>
    </location>
</feature>
<feature type="transmembrane region" description="Helical" evidence="6">
    <location>
        <begin position="95"/>
        <end position="119"/>
    </location>
</feature>
<keyword evidence="3 6" id="KW-0812">Transmembrane</keyword>
<evidence type="ECO:0000256" key="6">
    <source>
        <dbReference type="SAM" id="Phobius"/>
    </source>
</evidence>
<dbReference type="Pfam" id="PF04138">
    <property type="entry name" value="GtrA_DPMS_TM"/>
    <property type="match status" value="1"/>
</dbReference>
<keyword evidence="9" id="KW-1185">Reference proteome</keyword>
<dbReference type="AlphaFoldDB" id="A0A916K2W6"/>
<dbReference type="RefSeq" id="WP_218092625.1">
    <property type="nucleotide sequence ID" value="NZ_CAJVAS010000011.1"/>
</dbReference>
<keyword evidence="4 6" id="KW-1133">Transmembrane helix</keyword>
<accession>A0A916K2W6</accession>
<sequence>MIRLMVKYGVVGALGTVLHFASLYALVEWLNVPPVAASALGFLLVLLVSYVLNKRWTFQSTPSGWGPLLKYCVVSVTGLGLNVALMYVSVELLHWHYLIGQCTVVVAVPLSNFILNYYWTFRPVPASESGQADPGRS</sequence>
<dbReference type="GO" id="GO:0005886">
    <property type="term" value="C:plasma membrane"/>
    <property type="evidence" value="ECO:0007669"/>
    <property type="project" value="TreeGrafter"/>
</dbReference>
<evidence type="ECO:0000259" key="7">
    <source>
        <dbReference type="Pfam" id="PF04138"/>
    </source>
</evidence>
<organism evidence="8 9">
    <name type="scientific">Paenibacillus solanacearum</name>
    <dbReference type="NCBI Taxonomy" id="2048548"/>
    <lineage>
        <taxon>Bacteria</taxon>
        <taxon>Bacillati</taxon>
        <taxon>Bacillota</taxon>
        <taxon>Bacilli</taxon>
        <taxon>Bacillales</taxon>
        <taxon>Paenibacillaceae</taxon>
        <taxon>Paenibacillus</taxon>
    </lineage>
</organism>
<feature type="transmembrane region" description="Helical" evidence="6">
    <location>
        <begin position="68"/>
        <end position="89"/>
    </location>
</feature>
<evidence type="ECO:0000313" key="8">
    <source>
        <dbReference type="EMBL" id="CAG7626823.1"/>
    </source>
</evidence>
<proteinExistence type="inferred from homology"/>
<comment type="subcellular location">
    <subcellularLocation>
        <location evidence="1">Membrane</location>
        <topology evidence="1">Multi-pass membrane protein</topology>
    </subcellularLocation>
</comment>
<comment type="similarity">
    <text evidence="2">Belongs to the GtrA family.</text>
</comment>
<dbReference type="Proteomes" id="UP000693672">
    <property type="component" value="Unassembled WGS sequence"/>
</dbReference>
<reference evidence="8" key="1">
    <citation type="submission" date="2021-06" db="EMBL/GenBank/DDBJ databases">
        <authorList>
            <person name="Criscuolo A."/>
        </authorList>
    </citation>
    <scope>NUCLEOTIDE SEQUENCE</scope>
    <source>
        <strain evidence="8">CIP111600</strain>
    </source>
</reference>
<evidence type="ECO:0000256" key="5">
    <source>
        <dbReference type="ARBA" id="ARBA00023136"/>
    </source>
</evidence>
<protein>
    <recommendedName>
        <fullName evidence="7">GtrA/DPMS transmembrane domain-containing protein</fullName>
    </recommendedName>
</protein>